<keyword evidence="1" id="KW-0472">Membrane</keyword>
<proteinExistence type="predicted"/>
<gene>
    <name evidence="2" type="ORF">IAC96_08645</name>
</gene>
<sequence length="491" mass="55819">MIIKILDWFGEQKVSIKIIAAVFMTLFLLSLIPLLAISFYNRPAADDYSFGILTVHTWRETGSIWQTILTAFSQVKKTYLDWQGTFSAVFLFALQPGVFGEQYYFITTFLLLGTFVIGTFYFLFVICNYYMKADKSSWIIVSVCVLTLSIQLVFSARESFYWFNGGIYYTFYYSLSLILFGILLKIAYKKKRSIFNYFVVIFLSLFIGGGNYTTALVTTIVVCLLAIIFTCQKNPAKRIIGIAFLLLLIGLGISAAAPGNAVRAASPDIHPMSPPKAIFYSFYYAMKKMGEWTNLLLVTALVFVTPLFWNAAKQNKMTFRYPLLVFIVSLCVFAAQMTPPLYAIGTIGAERQIDIYYYAFILLCFLDWFYWVGWVCRRLECKKILKLNHTIAFLLFVLFLGITGFISSNYKGMSSISAYRSIRSGKAQTYAAEMDQRLNLYHDPAIRDVVVEPISIIPGVLKPDSVQADSNNWQNEAIADFYDKNSVSLSK</sequence>
<dbReference type="AlphaFoldDB" id="A0A9D1EEL3"/>
<dbReference type="Proteomes" id="UP000824201">
    <property type="component" value="Unassembled WGS sequence"/>
</dbReference>
<dbReference type="EMBL" id="DVHN01000108">
    <property type="protein sequence ID" value="HIR89002.1"/>
    <property type="molecule type" value="Genomic_DNA"/>
</dbReference>
<dbReference type="InterPro" id="IPR045691">
    <property type="entry name" value="DUF6056"/>
</dbReference>
<name>A0A9D1EEL3_9FIRM</name>
<keyword evidence="1" id="KW-1133">Transmembrane helix</keyword>
<feature type="transmembrane region" description="Helical" evidence="1">
    <location>
        <begin position="215"/>
        <end position="232"/>
    </location>
</feature>
<evidence type="ECO:0000313" key="3">
    <source>
        <dbReference type="Proteomes" id="UP000824201"/>
    </source>
</evidence>
<accession>A0A9D1EEL3</accession>
<organism evidence="2 3">
    <name type="scientific">Candidatus Fimimorpha faecalis</name>
    <dbReference type="NCBI Taxonomy" id="2840824"/>
    <lineage>
        <taxon>Bacteria</taxon>
        <taxon>Bacillati</taxon>
        <taxon>Bacillota</taxon>
        <taxon>Clostridia</taxon>
        <taxon>Eubacteriales</taxon>
        <taxon>Candidatus Fimimorpha</taxon>
    </lineage>
</organism>
<feature type="transmembrane region" description="Helical" evidence="1">
    <location>
        <begin position="321"/>
        <end position="343"/>
    </location>
</feature>
<feature type="transmembrane region" description="Helical" evidence="1">
    <location>
        <begin position="239"/>
        <end position="257"/>
    </location>
</feature>
<comment type="caution">
    <text evidence="2">The sequence shown here is derived from an EMBL/GenBank/DDBJ whole genome shotgun (WGS) entry which is preliminary data.</text>
</comment>
<feature type="transmembrane region" description="Helical" evidence="1">
    <location>
        <begin position="103"/>
        <end position="124"/>
    </location>
</feature>
<reference evidence="2" key="2">
    <citation type="journal article" date="2021" name="PeerJ">
        <title>Extensive microbial diversity within the chicken gut microbiome revealed by metagenomics and culture.</title>
        <authorList>
            <person name="Gilroy R."/>
            <person name="Ravi A."/>
            <person name="Getino M."/>
            <person name="Pursley I."/>
            <person name="Horton D.L."/>
            <person name="Alikhan N.F."/>
            <person name="Baker D."/>
            <person name="Gharbi K."/>
            <person name="Hall N."/>
            <person name="Watson M."/>
            <person name="Adriaenssens E.M."/>
            <person name="Foster-Nyarko E."/>
            <person name="Jarju S."/>
            <person name="Secka A."/>
            <person name="Antonio M."/>
            <person name="Oren A."/>
            <person name="Chaudhuri R.R."/>
            <person name="La Ragione R."/>
            <person name="Hildebrand F."/>
            <person name="Pallen M.J."/>
        </authorList>
    </citation>
    <scope>NUCLEOTIDE SEQUENCE</scope>
    <source>
        <strain evidence="2">ChiW13-3771</strain>
    </source>
</reference>
<feature type="transmembrane region" description="Helical" evidence="1">
    <location>
        <begin position="292"/>
        <end position="309"/>
    </location>
</feature>
<feature type="transmembrane region" description="Helical" evidence="1">
    <location>
        <begin position="166"/>
        <end position="187"/>
    </location>
</feature>
<evidence type="ECO:0000256" key="1">
    <source>
        <dbReference type="SAM" id="Phobius"/>
    </source>
</evidence>
<keyword evidence="1" id="KW-0812">Transmembrane</keyword>
<feature type="transmembrane region" description="Helical" evidence="1">
    <location>
        <begin position="136"/>
        <end position="154"/>
    </location>
</feature>
<protein>
    <submittedName>
        <fullName evidence="2">Uncharacterized protein</fullName>
    </submittedName>
</protein>
<feature type="transmembrane region" description="Helical" evidence="1">
    <location>
        <begin position="18"/>
        <end position="40"/>
    </location>
</feature>
<reference evidence="2" key="1">
    <citation type="submission" date="2020-10" db="EMBL/GenBank/DDBJ databases">
        <authorList>
            <person name="Gilroy R."/>
        </authorList>
    </citation>
    <scope>NUCLEOTIDE SEQUENCE</scope>
    <source>
        <strain evidence="2">ChiW13-3771</strain>
    </source>
</reference>
<feature type="transmembrane region" description="Helical" evidence="1">
    <location>
        <begin position="387"/>
        <end position="406"/>
    </location>
</feature>
<evidence type="ECO:0000313" key="2">
    <source>
        <dbReference type="EMBL" id="HIR89002.1"/>
    </source>
</evidence>
<feature type="transmembrane region" description="Helical" evidence="1">
    <location>
        <begin position="355"/>
        <end position="375"/>
    </location>
</feature>
<dbReference type="Pfam" id="PF19528">
    <property type="entry name" value="DUF6056"/>
    <property type="match status" value="1"/>
</dbReference>
<feature type="transmembrane region" description="Helical" evidence="1">
    <location>
        <begin position="194"/>
        <end position="209"/>
    </location>
</feature>